<dbReference type="PRINTS" id="PR00182">
    <property type="entry name" value="ECOLNEIPORIN"/>
</dbReference>
<organism evidence="13 14">
    <name type="scientific">Paraburkholderia sartisoli</name>
    <dbReference type="NCBI Taxonomy" id="83784"/>
    <lineage>
        <taxon>Bacteria</taxon>
        <taxon>Pseudomonadati</taxon>
        <taxon>Pseudomonadota</taxon>
        <taxon>Betaproteobacteria</taxon>
        <taxon>Burkholderiales</taxon>
        <taxon>Burkholderiaceae</taxon>
        <taxon>Paraburkholderia</taxon>
    </lineage>
</organism>
<dbReference type="InterPro" id="IPR023614">
    <property type="entry name" value="Porin_dom_sf"/>
</dbReference>
<evidence type="ECO:0000256" key="2">
    <source>
        <dbReference type="ARBA" id="ARBA00011233"/>
    </source>
</evidence>
<keyword evidence="10" id="KW-0998">Cell outer membrane</keyword>
<dbReference type="InterPro" id="IPR001702">
    <property type="entry name" value="Porin_Gram-ve"/>
</dbReference>
<evidence type="ECO:0000313" key="14">
    <source>
        <dbReference type="Proteomes" id="UP000198638"/>
    </source>
</evidence>
<comment type="subunit">
    <text evidence="2">Homotrimer.</text>
</comment>
<evidence type="ECO:0000256" key="4">
    <source>
        <dbReference type="ARBA" id="ARBA00022452"/>
    </source>
</evidence>
<reference evidence="14" key="1">
    <citation type="submission" date="2016-10" db="EMBL/GenBank/DDBJ databases">
        <authorList>
            <person name="Varghese N."/>
            <person name="Submissions S."/>
        </authorList>
    </citation>
    <scope>NUCLEOTIDE SEQUENCE [LARGE SCALE GENOMIC DNA]</scope>
    <source>
        <strain evidence="14">LMG 24000</strain>
    </source>
</reference>
<dbReference type="GO" id="GO:0015288">
    <property type="term" value="F:porin activity"/>
    <property type="evidence" value="ECO:0007669"/>
    <property type="project" value="UniProtKB-KW"/>
</dbReference>
<dbReference type="RefSeq" id="WP_090532376.1">
    <property type="nucleotide sequence ID" value="NZ_FNRQ01000002.1"/>
</dbReference>
<dbReference type="GO" id="GO:0046930">
    <property type="term" value="C:pore complex"/>
    <property type="evidence" value="ECO:0007669"/>
    <property type="project" value="UniProtKB-KW"/>
</dbReference>
<keyword evidence="6 11" id="KW-0732">Signal</keyword>
<dbReference type="Proteomes" id="UP000198638">
    <property type="component" value="Unassembled WGS sequence"/>
</dbReference>
<keyword evidence="7" id="KW-0406">Ion transport</keyword>
<evidence type="ECO:0000256" key="1">
    <source>
        <dbReference type="ARBA" id="ARBA00004571"/>
    </source>
</evidence>
<keyword evidence="5" id="KW-0812">Transmembrane</keyword>
<sequence length="385" mass="40180">MKKNGVLLALAGCAITGQAFAQSSVTLYGVIDTGIGYIHNSQTSAGNQSTQVKFGGALMGSRWGVRGSEDLGSGMSAIFQLENGYNPGTGALGQGGRMFGRSAIVGLSSRFGTVKLGRTYDPVTDLVQPLTEDNFFSGLFVTPGDVDNYDNDLRVSNAVKYISPMMSGVQVEALYAFGGVAGSTGSGQTYSAAVSYTNGPLGAAAGYFHADGGNTLTNGIRTWTSSSDSLFFSAINQGFASAKSIDIIHAGIQYAIGKFTLGAGYSHSQYNRDANSRFTDAARFDNGAVYVNYAPRPDILLGVGYNFTRLNGPANASYYQANLGAQYLLSKRTSLYWTGGYQKANGTNLSASGALVPAQASVGSYGVNSGTGSQLVTVVGIRHKF</sequence>
<dbReference type="GO" id="GO:0034220">
    <property type="term" value="P:monoatomic ion transmembrane transport"/>
    <property type="evidence" value="ECO:0007669"/>
    <property type="project" value="InterPro"/>
</dbReference>
<keyword evidence="14" id="KW-1185">Reference proteome</keyword>
<proteinExistence type="predicted"/>
<dbReference type="InterPro" id="IPR033900">
    <property type="entry name" value="Gram_neg_porin_domain"/>
</dbReference>
<evidence type="ECO:0000259" key="12">
    <source>
        <dbReference type="Pfam" id="PF13609"/>
    </source>
</evidence>
<keyword evidence="8" id="KW-0626">Porin</keyword>
<name>A0A1H4D2D7_9BURK</name>
<evidence type="ECO:0000256" key="7">
    <source>
        <dbReference type="ARBA" id="ARBA00023065"/>
    </source>
</evidence>
<dbReference type="Pfam" id="PF13609">
    <property type="entry name" value="Porin_4"/>
    <property type="match status" value="1"/>
</dbReference>
<dbReference type="EMBL" id="FNRQ01000002">
    <property type="protein sequence ID" value="SEA66748.1"/>
    <property type="molecule type" value="Genomic_DNA"/>
</dbReference>
<dbReference type="PANTHER" id="PTHR34501:SF9">
    <property type="entry name" value="MAJOR OUTER MEMBRANE PROTEIN P.IA"/>
    <property type="match status" value="1"/>
</dbReference>
<dbReference type="InterPro" id="IPR002299">
    <property type="entry name" value="Porin_Neis"/>
</dbReference>
<dbReference type="OrthoDB" id="8982743at2"/>
<gene>
    <name evidence="13" type="ORF">SAMN05192564_102625</name>
</gene>
<evidence type="ECO:0000313" key="13">
    <source>
        <dbReference type="EMBL" id="SEA66748.1"/>
    </source>
</evidence>
<feature type="signal peptide" evidence="11">
    <location>
        <begin position="1"/>
        <end position="21"/>
    </location>
</feature>
<evidence type="ECO:0000256" key="5">
    <source>
        <dbReference type="ARBA" id="ARBA00022692"/>
    </source>
</evidence>
<dbReference type="GO" id="GO:0009279">
    <property type="term" value="C:cell outer membrane"/>
    <property type="evidence" value="ECO:0007669"/>
    <property type="project" value="UniProtKB-SubCell"/>
</dbReference>
<dbReference type="PRINTS" id="PR00184">
    <property type="entry name" value="NEISSPPORIN"/>
</dbReference>
<dbReference type="InterPro" id="IPR050298">
    <property type="entry name" value="Gram-neg_bact_OMP"/>
</dbReference>
<evidence type="ECO:0000256" key="3">
    <source>
        <dbReference type="ARBA" id="ARBA00022448"/>
    </source>
</evidence>
<keyword evidence="9" id="KW-0472">Membrane</keyword>
<feature type="domain" description="Porin" evidence="12">
    <location>
        <begin position="9"/>
        <end position="346"/>
    </location>
</feature>
<dbReference type="CDD" id="cd00342">
    <property type="entry name" value="gram_neg_porins"/>
    <property type="match status" value="1"/>
</dbReference>
<evidence type="ECO:0000256" key="10">
    <source>
        <dbReference type="ARBA" id="ARBA00023237"/>
    </source>
</evidence>
<comment type="subcellular location">
    <subcellularLocation>
        <location evidence="1">Cell outer membrane</location>
        <topology evidence="1">Multi-pass membrane protein</topology>
    </subcellularLocation>
</comment>
<dbReference type="STRING" id="83784.SAMN05192564_102625"/>
<feature type="chain" id="PRO_5011524659" evidence="11">
    <location>
        <begin position="22"/>
        <end position="385"/>
    </location>
</feature>
<dbReference type="AlphaFoldDB" id="A0A1H4D2D7"/>
<evidence type="ECO:0000256" key="6">
    <source>
        <dbReference type="ARBA" id="ARBA00022729"/>
    </source>
</evidence>
<evidence type="ECO:0000256" key="11">
    <source>
        <dbReference type="SAM" id="SignalP"/>
    </source>
</evidence>
<accession>A0A1H4D2D7</accession>
<protein>
    <submittedName>
        <fullName evidence="13">Outer membrane protein (Porin)</fullName>
    </submittedName>
</protein>
<dbReference type="PANTHER" id="PTHR34501">
    <property type="entry name" value="PROTEIN YDDL-RELATED"/>
    <property type="match status" value="1"/>
</dbReference>
<dbReference type="Gene3D" id="2.40.160.10">
    <property type="entry name" value="Porin"/>
    <property type="match status" value="1"/>
</dbReference>
<evidence type="ECO:0000256" key="9">
    <source>
        <dbReference type="ARBA" id="ARBA00023136"/>
    </source>
</evidence>
<keyword evidence="3" id="KW-0813">Transport</keyword>
<evidence type="ECO:0000256" key="8">
    <source>
        <dbReference type="ARBA" id="ARBA00023114"/>
    </source>
</evidence>
<dbReference type="SUPFAM" id="SSF56935">
    <property type="entry name" value="Porins"/>
    <property type="match status" value="1"/>
</dbReference>
<keyword evidence="4" id="KW-1134">Transmembrane beta strand</keyword>